<evidence type="ECO:0000256" key="4">
    <source>
        <dbReference type="ARBA" id="ARBA00023110"/>
    </source>
</evidence>
<dbReference type="SUPFAM" id="SSF109998">
    <property type="entry name" value="Triger factor/SurA peptide-binding domain-like"/>
    <property type="match status" value="1"/>
</dbReference>
<accession>A0A229NXC4</accession>
<feature type="region of interest" description="Disordered" evidence="7">
    <location>
        <begin position="305"/>
        <end position="351"/>
    </location>
</feature>
<comment type="catalytic activity">
    <reaction evidence="1">
        <text>[protein]-peptidylproline (omega=180) = [protein]-peptidylproline (omega=0)</text>
        <dbReference type="Rhea" id="RHEA:16237"/>
        <dbReference type="Rhea" id="RHEA-COMP:10747"/>
        <dbReference type="Rhea" id="RHEA-COMP:10748"/>
        <dbReference type="ChEBI" id="CHEBI:83833"/>
        <dbReference type="ChEBI" id="CHEBI:83834"/>
        <dbReference type="EC" id="5.2.1.8"/>
    </reaction>
</comment>
<dbReference type="Pfam" id="PF13616">
    <property type="entry name" value="Rotamase_3"/>
    <property type="match status" value="1"/>
</dbReference>
<feature type="compositionally biased region" description="Basic and acidic residues" evidence="7">
    <location>
        <begin position="306"/>
        <end position="315"/>
    </location>
</feature>
<dbReference type="SUPFAM" id="SSF54534">
    <property type="entry name" value="FKBP-like"/>
    <property type="match status" value="1"/>
</dbReference>
<evidence type="ECO:0000256" key="5">
    <source>
        <dbReference type="ARBA" id="ARBA00023235"/>
    </source>
</evidence>
<dbReference type="InterPro" id="IPR000297">
    <property type="entry name" value="PPIase_PpiC"/>
</dbReference>
<evidence type="ECO:0000256" key="3">
    <source>
        <dbReference type="ARBA" id="ARBA00022729"/>
    </source>
</evidence>
<dbReference type="InterPro" id="IPR027304">
    <property type="entry name" value="Trigger_fact/SurA_dom_sf"/>
</dbReference>
<dbReference type="PROSITE" id="PS51257">
    <property type="entry name" value="PROKAR_LIPOPROTEIN"/>
    <property type="match status" value="1"/>
</dbReference>
<evidence type="ECO:0000313" key="10">
    <source>
        <dbReference type="Proteomes" id="UP000215145"/>
    </source>
</evidence>
<evidence type="ECO:0000256" key="6">
    <source>
        <dbReference type="PROSITE-ProRule" id="PRU00278"/>
    </source>
</evidence>
<dbReference type="PANTHER" id="PTHR47245:SF1">
    <property type="entry name" value="FOLDASE PROTEIN PRSA"/>
    <property type="match status" value="1"/>
</dbReference>
<dbReference type="OrthoDB" id="14196at2"/>
<dbReference type="EC" id="5.2.1.8" evidence="2"/>
<dbReference type="InterPro" id="IPR050245">
    <property type="entry name" value="PrsA_foldase"/>
</dbReference>
<keyword evidence="3" id="KW-0732">Signal</keyword>
<keyword evidence="5 6" id="KW-0413">Isomerase</keyword>
<sequence length="351" mass="38097">MVISNKRPALRRTLLIVIAAVLALALAACGKKEENNIAEFKGGTVTEKEFTTFTNVLRVVNPQVGAYLDMAAYKNMILDQYIGYQLVNKEATKEMKDKAVKEADKQYLDIENAYTKKVLDKNMKDNSIEASDVKDFIALSLSVSEVMAAKVTDAEAQKYYDENKEGLTKVTLRHVLVGFKDPAGKERKKEDALARAKEAKAKIEASGADWNAIAKEYSEDPGSAQSGGQYAEQPAGGWVENFKKAALEQKIGVVGEPVETEYGYHVIQVEKRDLPTFDAAKEEVKMTISQTKLNDYMQNEVPKLITKKEEFKDPEQSPAANAGGNENGGGAANNGGAANEGGAANNGGSGK</sequence>
<evidence type="ECO:0000256" key="1">
    <source>
        <dbReference type="ARBA" id="ARBA00000971"/>
    </source>
</evidence>
<dbReference type="EMBL" id="NMUQ01000002">
    <property type="protein sequence ID" value="OXM14550.1"/>
    <property type="molecule type" value="Genomic_DNA"/>
</dbReference>
<dbReference type="Proteomes" id="UP000215145">
    <property type="component" value="Unassembled WGS sequence"/>
</dbReference>
<evidence type="ECO:0000256" key="2">
    <source>
        <dbReference type="ARBA" id="ARBA00013194"/>
    </source>
</evidence>
<dbReference type="RefSeq" id="WP_089525368.1">
    <property type="nucleotide sequence ID" value="NZ_NMUQ01000002.1"/>
</dbReference>
<evidence type="ECO:0000256" key="7">
    <source>
        <dbReference type="SAM" id="MobiDB-lite"/>
    </source>
</evidence>
<evidence type="ECO:0000259" key="8">
    <source>
        <dbReference type="PROSITE" id="PS50198"/>
    </source>
</evidence>
<dbReference type="InterPro" id="IPR046357">
    <property type="entry name" value="PPIase_dom_sf"/>
</dbReference>
<dbReference type="PANTHER" id="PTHR47245">
    <property type="entry name" value="PEPTIDYLPROLYL ISOMERASE"/>
    <property type="match status" value="1"/>
</dbReference>
<keyword evidence="10" id="KW-1185">Reference proteome</keyword>
<dbReference type="PROSITE" id="PS50198">
    <property type="entry name" value="PPIC_PPIASE_2"/>
    <property type="match status" value="1"/>
</dbReference>
<organism evidence="9 10">
    <name type="scientific">Paenibacillus herberti</name>
    <dbReference type="NCBI Taxonomy" id="1619309"/>
    <lineage>
        <taxon>Bacteria</taxon>
        <taxon>Bacillati</taxon>
        <taxon>Bacillota</taxon>
        <taxon>Bacilli</taxon>
        <taxon>Bacillales</taxon>
        <taxon>Paenibacillaceae</taxon>
        <taxon>Paenibacillus</taxon>
    </lineage>
</organism>
<feature type="compositionally biased region" description="Low complexity" evidence="7">
    <location>
        <begin position="334"/>
        <end position="343"/>
    </location>
</feature>
<dbReference type="AlphaFoldDB" id="A0A229NXC4"/>
<comment type="caution">
    <text evidence="9">The sequence shown here is derived from an EMBL/GenBank/DDBJ whole genome shotgun (WGS) entry which is preliminary data.</text>
</comment>
<keyword evidence="4 6" id="KW-0697">Rotamase</keyword>
<protein>
    <recommendedName>
        <fullName evidence="2">peptidylprolyl isomerase</fullName>
        <ecNumber evidence="2">5.2.1.8</ecNumber>
    </recommendedName>
</protein>
<dbReference type="GO" id="GO:0003755">
    <property type="term" value="F:peptidyl-prolyl cis-trans isomerase activity"/>
    <property type="evidence" value="ECO:0007669"/>
    <property type="project" value="UniProtKB-KW"/>
</dbReference>
<dbReference type="Gene3D" id="3.10.50.40">
    <property type="match status" value="1"/>
</dbReference>
<name>A0A229NXC4_9BACL</name>
<proteinExistence type="predicted"/>
<gene>
    <name evidence="9" type="ORF">CGZ75_16590</name>
</gene>
<evidence type="ECO:0000313" key="9">
    <source>
        <dbReference type="EMBL" id="OXM14550.1"/>
    </source>
</evidence>
<reference evidence="9 10" key="1">
    <citation type="submission" date="2017-07" db="EMBL/GenBank/DDBJ databases">
        <title>Paenibacillus herberti R33 genome sequencing and assembly.</title>
        <authorList>
            <person name="Su W."/>
        </authorList>
    </citation>
    <scope>NUCLEOTIDE SEQUENCE [LARGE SCALE GENOMIC DNA]</scope>
    <source>
        <strain evidence="9 10">R33</strain>
    </source>
</reference>
<feature type="domain" description="PpiC" evidence="8">
    <location>
        <begin position="167"/>
        <end position="271"/>
    </location>
</feature>